<sequence>MLHNLANKWKDSFNPLNTLNNVGFQDASPLPFRRYARHETLEKDHCVAVYVRPPKPDAYILKIYAKHAQSELAFAPDASETADNQ</sequence>
<accession>A0A3P6R4R7</accession>
<dbReference type="OrthoDB" id="6129702at2759"/>
<reference evidence="1 2" key="1">
    <citation type="submission" date="2018-11" db="EMBL/GenBank/DDBJ databases">
        <authorList>
            <consortium name="Pathogen Informatics"/>
        </authorList>
    </citation>
    <scope>NUCLEOTIDE SEQUENCE [LARGE SCALE GENOMIC DNA]</scope>
</reference>
<dbReference type="AlphaFoldDB" id="A0A3P6R4R7"/>
<evidence type="ECO:0000313" key="2">
    <source>
        <dbReference type="Proteomes" id="UP000281553"/>
    </source>
</evidence>
<gene>
    <name evidence="1" type="ORF">DILT_LOCUS1070</name>
</gene>
<organism evidence="1 2">
    <name type="scientific">Dibothriocephalus latus</name>
    <name type="common">Fish tapeworm</name>
    <name type="synonym">Diphyllobothrium latum</name>
    <dbReference type="NCBI Taxonomy" id="60516"/>
    <lineage>
        <taxon>Eukaryota</taxon>
        <taxon>Metazoa</taxon>
        <taxon>Spiralia</taxon>
        <taxon>Lophotrochozoa</taxon>
        <taxon>Platyhelminthes</taxon>
        <taxon>Cestoda</taxon>
        <taxon>Eucestoda</taxon>
        <taxon>Diphyllobothriidea</taxon>
        <taxon>Diphyllobothriidae</taxon>
        <taxon>Dibothriocephalus</taxon>
    </lineage>
</organism>
<proteinExistence type="predicted"/>
<dbReference type="EMBL" id="UYRU01006210">
    <property type="protein sequence ID" value="VDK39794.1"/>
    <property type="molecule type" value="Genomic_DNA"/>
</dbReference>
<name>A0A3P6R4R7_DIBLA</name>
<evidence type="ECO:0000313" key="1">
    <source>
        <dbReference type="EMBL" id="VDK39794.1"/>
    </source>
</evidence>
<protein>
    <submittedName>
        <fullName evidence="1">Uncharacterized protein</fullName>
    </submittedName>
</protein>
<keyword evidence="2" id="KW-1185">Reference proteome</keyword>
<dbReference type="Proteomes" id="UP000281553">
    <property type="component" value="Unassembled WGS sequence"/>
</dbReference>